<dbReference type="Gene3D" id="2.40.50.140">
    <property type="entry name" value="Nucleic acid-binding proteins"/>
    <property type="match status" value="1"/>
</dbReference>
<feature type="region of interest" description="Disordered" evidence="1">
    <location>
        <begin position="161"/>
        <end position="196"/>
    </location>
</feature>
<sequence>MRKKLILKNVRFSFVRVFEAEDRFNQGKSKYEVTILIPKTDKETIKKVVAAIKELQKEYLMEHPKCNGKLPGDPSKWNPIKDGDDNIEYDGFEGMYYIRASRNESQGRPVIIDRHKQPITQKEDFYSGCWGVVSIDAYSFDQIANKGITFGLNGVQKVRDDEAFGGGGSAINDFEEEDDDTDNDPIFDEPDDLPFK</sequence>
<dbReference type="InterPro" id="IPR022595">
    <property type="entry name" value="Enc34_ssDNA-bd"/>
</dbReference>
<evidence type="ECO:0000313" key="2">
    <source>
        <dbReference type="EMBL" id="DAG01154.1"/>
    </source>
</evidence>
<proteinExistence type="predicted"/>
<name>A0A8S5V323_9CAUD</name>
<protein>
    <submittedName>
        <fullName evidence="2">DNA helix destabilizing protein</fullName>
    </submittedName>
</protein>
<organism evidence="2">
    <name type="scientific">Siphoviridae sp. ctt0c4</name>
    <dbReference type="NCBI Taxonomy" id="2825702"/>
    <lineage>
        <taxon>Viruses</taxon>
        <taxon>Duplodnaviria</taxon>
        <taxon>Heunggongvirae</taxon>
        <taxon>Uroviricota</taxon>
        <taxon>Caudoviricetes</taxon>
    </lineage>
</organism>
<feature type="compositionally biased region" description="Acidic residues" evidence="1">
    <location>
        <begin position="173"/>
        <end position="196"/>
    </location>
</feature>
<dbReference type="Pfam" id="PF10991">
    <property type="entry name" value="Enc34_ssDNA-bd"/>
    <property type="match status" value="1"/>
</dbReference>
<evidence type="ECO:0000256" key="1">
    <source>
        <dbReference type="SAM" id="MobiDB-lite"/>
    </source>
</evidence>
<accession>A0A8S5V323</accession>
<reference evidence="2" key="1">
    <citation type="journal article" date="2021" name="Proc. Natl. Acad. Sci. U.S.A.">
        <title>A Catalog of Tens of Thousands of Viruses from Human Metagenomes Reveals Hidden Associations with Chronic Diseases.</title>
        <authorList>
            <person name="Tisza M.J."/>
            <person name="Buck C.B."/>
        </authorList>
    </citation>
    <scope>NUCLEOTIDE SEQUENCE</scope>
    <source>
        <strain evidence="2">Ctt0c4</strain>
    </source>
</reference>
<dbReference type="EMBL" id="BK016188">
    <property type="protein sequence ID" value="DAG01154.1"/>
    <property type="molecule type" value="Genomic_DNA"/>
</dbReference>
<dbReference type="InterPro" id="IPR012340">
    <property type="entry name" value="NA-bd_OB-fold"/>
</dbReference>
<dbReference type="SUPFAM" id="SSF50249">
    <property type="entry name" value="Nucleic acid-binding proteins"/>
    <property type="match status" value="1"/>
</dbReference>